<proteinExistence type="predicted"/>
<feature type="repeat" description="ANK" evidence="1">
    <location>
        <begin position="11"/>
        <end position="43"/>
    </location>
</feature>
<dbReference type="InterPro" id="IPR036770">
    <property type="entry name" value="Ankyrin_rpt-contain_sf"/>
</dbReference>
<organism evidence="2 3">
    <name type="scientific">Candidatus Accumulibacter proximus</name>
    <dbReference type="NCBI Taxonomy" id="2954385"/>
    <lineage>
        <taxon>Bacteria</taxon>
        <taxon>Pseudomonadati</taxon>
        <taxon>Pseudomonadota</taxon>
        <taxon>Betaproteobacteria</taxon>
        <taxon>Candidatus Accumulibacter</taxon>
    </lineage>
</organism>
<feature type="repeat" description="ANK" evidence="1">
    <location>
        <begin position="77"/>
        <end position="109"/>
    </location>
</feature>
<sequence length="163" mass="17495">MRRKYSCPRAGGHTPLQWAAYDGYHRVVRHLLSKGASANVSSKAGITPLLQAAARGHGDVLAELLSKRADPNLIASDGSSRLLKAIANGHSAVVGVLVDAGASINMTIKDGTTLFEIAQRSRDPTIRRVALARYAPSTFEWIKSFSVATIGYRMRNPTPALTV</sequence>
<dbReference type="PROSITE" id="PS50088">
    <property type="entry name" value="ANK_REPEAT"/>
    <property type="match status" value="3"/>
</dbReference>
<comment type="caution">
    <text evidence="2">The sequence shown here is derived from an EMBL/GenBank/DDBJ whole genome shotgun (WGS) entry which is preliminary data.</text>
</comment>
<dbReference type="Gene3D" id="1.25.40.20">
    <property type="entry name" value="Ankyrin repeat-containing domain"/>
    <property type="match status" value="1"/>
</dbReference>
<evidence type="ECO:0000313" key="3">
    <source>
        <dbReference type="Proteomes" id="UP000697998"/>
    </source>
</evidence>
<dbReference type="PROSITE" id="PS50297">
    <property type="entry name" value="ANK_REP_REGION"/>
    <property type="match status" value="3"/>
</dbReference>
<dbReference type="Proteomes" id="UP000697998">
    <property type="component" value="Unassembled WGS sequence"/>
</dbReference>
<dbReference type="PANTHER" id="PTHR22677:SF4">
    <property type="entry name" value="USHER SYNDROME TYPE-1G PROTEIN-LIKE PROTEIN"/>
    <property type="match status" value="1"/>
</dbReference>
<evidence type="ECO:0000256" key="1">
    <source>
        <dbReference type="PROSITE-ProRule" id="PRU00023"/>
    </source>
</evidence>
<dbReference type="EMBL" id="JADJMH010000034">
    <property type="protein sequence ID" value="MBK7677104.1"/>
    <property type="molecule type" value="Genomic_DNA"/>
</dbReference>
<accession>A0A935Q2U3</accession>
<name>A0A935Q2U3_9PROT</name>
<reference evidence="2 3" key="1">
    <citation type="submission" date="2020-10" db="EMBL/GenBank/DDBJ databases">
        <title>Connecting structure to function with the recovery of over 1000 high-quality activated sludge metagenome-assembled genomes encoding full-length rRNA genes using long-read sequencing.</title>
        <authorList>
            <person name="Singleton C.M."/>
            <person name="Petriglieri F."/>
            <person name="Kristensen J.M."/>
            <person name="Kirkegaard R.H."/>
            <person name="Michaelsen T.Y."/>
            <person name="Andersen M.H."/>
            <person name="Karst S.M."/>
            <person name="Dueholm M.S."/>
            <person name="Nielsen P.H."/>
            <person name="Albertsen M."/>
        </authorList>
    </citation>
    <scope>NUCLEOTIDE SEQUENCE [LARGE SCALE GENOMIC DNA]</scope>
    <source>
        <strain evidence="2">EsbW_18-Q3-R4-48_BATAC.285</strain>
    </source>
</reference>
<feature type="repeat" description="ANK" evidence="1">
    <location>
        <begin position="44"/>
        <end position="76"/>
    </location>
</feature>
<protein>
    <submittedName>
        <fullName evidence="2">Ankyrin repeat domain-containing protein</fullName>
    </submittedName>
</protein>
<evidence type="ECO:0000313" key="2">
    <source>
        <dbReference type="EMBL" id="MBK7677104.1"/>
    </source>
</evidence>
<dbReference type="PANTHER" id="PTHR22677">
    <property type="entry name" value="ANKYRIN REPEAT DOMAIN-CONTAINING PROTEIN 60"/>
    <property type="match status" value="1"/>
</dbReference>
<dbReference type="PRINTS" id="PR01415">
    <property type="entry name" value="ANKYRIN"/>
</dbReference>
<dbReference type="InterPro" id="IPR002110">
    <property type="entry name" value="Ankyrin_rpt"/>
</dbReference>
<dbReference type="SUPFAM" id="SSF48403">
    <property type="entry name" value="Ankyrin repeat"/>
    <property type="match status" value="1"/>
</dbReference>
<dbReference type="AlphaFoldDB" id="A0A935Q2U3"/>
<gene>
    <name evidence="2" type="ORF">IPJ27_21475</name>
</gene>
<dbReference type="InterPro" id="IPR039323">
    <property type="entry name" value="ANKRD_45/46/60"/>
</dbReference>
<dbReference type="SMART" id="SM00248">
    <property type="entry name" value="ANK"/>
    <property type="match status" value="3"/>
</dbReference>
<dbReference type="Pfam" id="PF12796">
    <property type="entry name" value="Ank_2"/>
    <property type="match status" value="1"/>
</dbReference>
<keyword evidence="1" id="KW-0040">ANK repeat</keyword>